<dbReference type="PANTHER" id="PTHR13501">
    <property type="entry name" value="CHLOROPLAST 50S RIBOSOMAL PROTEIN L22-RELATED"/>
    <property type="match status" value="1"/>
</dbReference>
<dbReference type="SUPFAM" id="SSF54843">
    <property type="entry name" value="Ribosomal protein L22"/>
    <property type="match status" value="1"/>
</dbReference>
<evidence type="ECO:0000256" key="5">
    <source>
        <dbReference type="SAM" id="MobiDB-lite"/>
    </source>
</evidence>
<comment type="similarity">
    <text evidence="1 4">Belongs to the universal ribosomal protein uL22 family.</text>
</comment>
<dbReference type="PANTHER" id="PTHR13501:SF10">
    <property type="entry name" value="LARGE RIBOSOMAL SUBUNIT PROTEIN UL22M"/>
    <property type="match status" value="1"/>
</dbReference>
<reference evidence="6" key="1">
    <citation type="journal article" date="2020" name="Stud. Mycol.">
        <title>101 Dothideomycetes genomes: a test case for predicting lifestyles and emergence of pathogens.</title>
        <authorList>
            <person name="Haridas S."/>
            <person name="Albert R."/>
            <person name="Binder M."/>
            <person name="Bloem J."/>
            <person name="Labutti K."/>
            <person name="Salamov A."/>
            <person name="Andreopoulos B."/>
            <person name="Baker S."/>
            <person name="Barry K."/>
            <person name="Bills G."/>
            <person name="Bluhm B."/>
            <person name="Cannon C."/>
            <person name="Castanera R."/>
            <person name="Culley D."/>
            <person name="Daum C."/>
            <person name="Ezra D."/>
            <person name="Gonzalez J."/>
            <person name="Henrissat B."/>
            <person name="Kuo A."/>
            <person name="Liang C."/>
            <person name="Lipzen A."/>
            <person name="Lutzoni F."/>
            <person name="Magnuson J."/>
            <person name="Mondo S."/>
            <person name="Nolan M."/>
            <person name="Ohm R."/>
            <person name="Pangilinan J."/>
            <person name="Park H.-J."/>
            <person name="Ramirez L."/>
            <person name="Alfaro M."/>
            <person name="Sun H."/>
            <person name="Tritt A."/>
            <person name="Yoshinaga Y."/>
            <person name="Zwiers L.-H."/>
            <person name="Turgeon B."/>
            <person name="Goodwin S."/>
            <person name="Spatafora J."/>
            <person name="Crous P."/>
            <person name="Grigoriev I."/>
        </authorList>
    </citation>
    <scope>NUCLEOTIDE SEQUENCE</scope>
    <source>
        <strain evidence="6">CBS 107.79</strain>
    </source>
</reference>
<keyword evidence="3 4" id="KW-0687">Ribonucleoprotein</keyword>
<evidence type="ECO:0000256" key="3">
    <source>
        <dbReference type="ARBA" id="ARBA00023274"/>
    </source>
</evidence>
<dbReference type="EMBL" id="ML976722">
    <property type="protein sequence ID" value="KAF1968244.1"/>
    <property type="molecule type" value="Genomic_DNA"/>
</dbReference>
<dbReference type="AlphaFoldDB" id="A0A6A5UU76"/>
<dbReference type="OrthoDB" id="416470at2759"/>
<evidence type="ECO:0000256" key="2">
    <source>
        <dbReference type="ARBA" id="ARBA00022980"/>
    </source>
</evidence>
<gene>
    <name evidence="6" type="ORF">BU23DRAFT_514968</name>
</gene>
<keyword evidence="2 4" id="KW-0689">Ribosomal protein</keyword>
<dbReference type="InterPro" id="IPR047867">
    <property type="entry name" value="Ribosomal_uL22_bac/org-type"/>
</dbReference>
<dbReference type="GO" id="GO:0006412">
    <property type="term" value="P:translation"/>
    <property type="evidence" value="ECO:0007669"/>
    <property type="project" value="InterPro"/>
</dbReference>
<protein>
    <submittedName>
        <fullName evidence="6">Ribosomal protein L22</fullName>
    </submittedName>
</protein>
<evidence type="ECO:0000313" key="6">
    <source>
        <dbReference type="EMBL" id="KAF1968244.1"/>
    </source>
</evidence>
<accession>A0A6A5UU76</accession>
<organism evidence="6 7">
    <name type="scientific">Bimuria novae-zelandiae CBS 107.79</name>
    <dbReference type="NCBI Taxonomy" id="1447943"/>
    <lineage>
        <taxon>Eukaryota</taxon>
        <taxon>Fungi</taxon>
        <taxon>Dikarya</taxon>
        <taxon>Ascomycota</taxon>
        <taxon>Pezizomycotina</taxon>
        <taxon>Dothideomycetes</taxon>
        <taxon>Pleosporomycetidae</taxon>
        <taxon>Pleosporales</taxon>
        <taxon>Massarineae</taxon>
        <taxon>Didymosphaeriaceae</taxon>
        <taxon>Bimuria</taxon>
    </lineage>
</organism>
<keyword evidence="7" id="KW-1185">Reference proteome</keyword>
<dbReference type="Proteomes" id="UP000800036">
    <property type="component" value="Unassembled WGS sequence"/>
</dbReference>
<feature type="region of interest" description="Disordered" evidence="5">
    <location>
        <begin position="236"/>
        <end position="260"/>
    </location>
</feature>
<evidence type="ECO:0000256" key="4">
    <source>
        <dbReference type="RuleBase" id="RU004005"/>
    </source>
</evidence>
<dbReference type="FunFam" id="3.90.470.10:FF:000017">
    <property type="entry name" value="54S ribosomal protein L22, mitochondrial"/>
    <property type="match status" value="1"/>
</dbReference>
<dbReference type="InterPro" id="IPR036394">
    <property type="entry name" value="Ribosomal_uL22_sf"/>
</dbReference>
<dbReference type="Gene3D" id="3.90.470.10">
    <property type="entry name" value="Ribosomal protein L22/L17"/>
    <property type="match status" value="1"/>
</dbReference>
<dbReference type="GO" id="GO:0003735">
    <property type="term" value="F:structural constituent of ribosome"/>
    <property type="evidence" value="ECO:0007669"/>
    <property type="project" value="InterPro"/>
</dbReference>
<sequence length="375" mass="42776">MSARIPVRRLGQSCLAAVRPRSTYWINTNRAFGNFLKKSEKPKDGSKDIDLSNPLLDEYLAKRGGTKGEPPKRPVPKTGDLSPNSIFNKDYEIPGYQFGMDSAELEALKAANKARDDALQLQREKELHSLALDPLPKERREFERKLIIKSLQKQGRVTKKVHLMRTEREMTYKSQNVPTSVKKMVRLMHLIQGKTIEEALIQLRFSKKRIARDVIKGLQTARDEAIAARGMGLGAAADVRAAPSGRKSVKEGEEDPEENSNLYLADGTRRRQANKAKGTVIELKDGSRKVVTDPTEMYIHRAWATKGPETKSPEFRARGRANMLHHRSSKFNVHLKEEKTRMRISEEIQKKRANKPLWHPLPDRPVTAQRQYCLW</sequence>
<dbReference type="Pfam" id="PF00237">
    <property type="entry name" value="Ribosomal_L22"/>
    <property type="match status" value="2"/>
</dbReference>
<name>A0A6A5UU76_9PLEO</name>
<proteinExistence type="inferred from homology"/>
<evidence type="ECO:0000313" key="7">
    <source>
        <dbReference type="Proteomes" id="UP000800036"/>
    </source>
</evidence>
<dbReference type="InterPro" id="IPR001063">
    <property type="entry name" value="Ribosomal_uL22"/>
</dbReference>
<feature type="region of interest" description="Disordered" evidence="5">
    <location>
        <begin position="61"/>
        <end position="86"/>
    </location>
</feature>
<evidence type="ECO:0000256" key="1">
    <source>
        <dbReference type="ARBA" id="ARBA00009451"/>
    </source>
</evidence>
<dbReference type="GO" id="GO:0015934">
    <property type="term" value="C:large ribosomal subunit"/>
    <property type="evidence" value="ECO:0007669"/>
    <property type="project" value="InterPro"/>
</dbReference>